<dbReference type="KEGG" id="msv:Mesil_2847"/>
<dbReference type="InterPro" id="IPR029068">
    <property type="entry name" value="Glyas_Bleomycin-R_OHBP_Dase"/>
</dbReference>
<dbReference type="EMBL" id="CP002042">
    <property type="protein sequence ID" value="ADH64689.1"/>
    <property type="molecule type" value="Genomic_DNA"/>
</dbReference>
<sequence length="123" mass="13795">MNKYLSRVSLYTPDLEPALEFYRSLGLEPRRELPARKGHRAVELGFSGSPGQASSEAACLILHDDPRRQFTDLEIEVEDVRELYKTLKLNPAILWLELPGEGADGWQATLRGPDGNVLHIHSS</sequence>
<evidence type="ECO:0000313" key="2">
    <source>
        <dbReference type="EMBL" id="ADH64689.1"/>
    </source>
</evidence>
<feature type="domain" description="VOC" evidence="1">
    <location>
        <begin position="4"/>
        <end position="123"/>
    </location>
</feature>
<dbReference type="AlphaFoldDB" id="D7BCV6"/>
<dbReference type="Gene3D" id="3.10.180.10">
    <property type="entry name" value="2,3-Dihydroxybiphenyl 1,2-Dioxygenase, domain 1"/>
    <property type="match status" value="1"/>
</dbReference>
<keyword evidence="3" id="KW-1185">Reference proteome</keyword>
<dbReference type="RefSeq" id="WP_013159223.1">
    <property type="nucleotide sequence ID" value="NC_014212.1"/>
</dbReference>
<accession>D7BCV6</accession>
<name>D7BCV6_ALLS1</name>
<protein>
    <submittedName>
        <fullName evidence="2">Glyoxalase/bleomycin resistance protein/dioxygenase</fullName>
    </submittedName>
</protein>
<gene>
    <name evidence="2" type="ordered locus">Mesil_2847</name>
</gene>
<proteinExistence type="predicted"/>
<organism evidence="2 3">
    <name type="scientific">Allomeiothermus silvanus (strain ATCC 700542 / DSM 9946 / NBRC 106475 / NCIMB 13440 / VI-R2)</name>
    <name type="common">Thermus silvanus</name>
    <dbReference type="NCBI Taxonomy" id="526227"/>
    <lineage>
        <taxon>Bacteria</taxon>
        <taxon>Thermotogati</taxon>
        <taxon>Deinococcota</taxon>
        <taxon>Deinococci</taxon>
        <taxon>Thermales</taxon>
        <taxon>Thermaceae</taxon>
        <taxon>Allomeiothermus</taxon>
    </lineage>
</organism>
<dbReference type="InterPro" id="IPR004360">
    <property type="entry name" value="Glyas_Fos-R_dOase_dom"/>
</dbReference>
<reference evidence="2 3" key="1">
    <citation type="journal article" date="2010" name="Stand. Genomic Sci.">
        <title>Complete genome sequence of Meiothermus silvanus type strain (VI-R2).</title>
        <authorList>
            <person name="Sikorski J."/>
            <person name="Tindall B.J."/>
            <person name="Lowry S."/>
            <person name="Lucas S."/>
            <person name="Nolan M."/>
            <person name="Copeland A."/>
            <person name="Glavina Del Rio T."/>
            <person name="Tice H."/>
            <person name="Cheng J.F."/>
            <person name="Han C."/>
            <person name="Pitluck S."/>
            <person name="Liolios K."/>
            <person name="Ivanova N."/>
            <person name="Mavromatis K."/>
            <person name="Mikhailova N."/>
            <person name="Pati A."/>
            <person name="Goodwin L."/>
            <person name="Chen A."/>
            <person name="Palaniappan K."/>
            <person name="Land M."/>
            <person name="Hauser L."/>
            <person name="Chang Y.J."/>
            <person name="Jeffries C.D."/>
            <person name="Rohde M."/>
            <person name="Goker M."/>
            <person name="Woyke T."/>
            <person name="Bristow J."/>
            <person name="Eisen J.A."/>
            <person name="Markowitz V."/>
            <person name="Hugenholtz P."/>
            <person name="Kyrpides N.C."/>
            <person name="Klenk H.P."/>
            <person name="Lapidus A."/>
        </authorList>
    </citation>
    <scope>NUCLEOTIDE SEQUENCE [LARGE SCALE GENOMIC DNA]</scope>
    <source>
        <strain evidence="3">ATCC 700542 / DSM 9946 / VI-R2</strain>
    </source>
</reference>
<dbReference type="InterPro" id="IPR037523">
    <property type="entry name" value="VOC_core"/>
</dbReference>
<dbReference type="SUPFAM" id="SSF54593">
    <property type="entry name" value="Glyoxalase/Bleomycin resistance protein/Dihydroxybiphenyl dioxygenase"/>
    <property type="match status" value="1"/>
</dbReference>
<dbReference type="eggNOG" id="COG0346">
    <property type="taxonomic scope" value="Bacteria"/>
</dbReference>
<dbReference type="Proteomes" id="UP000001916">
    <property type="component" value="Chromosome"/>
</dbReference>
<evidence type="ECO:0000259" key="1">
    <source>
        <dbReference type="PROSITE" id="PS51819"/>
    </source>
</evidence>
<dbReference type="PROSITE" id="PS51819">
    <property type="entry name" value="VOC"/>
    <property type="match status" value="1"/>
</dbReference>
<dbReference type="STRING" id="526227.Mesil_2847"/>
<dbReference type="HOGENOM" id="CLU_2012553_0_0_0"/>
<dbReference type="Pfam" id="PF00903">
    <property type="entry name" value="Glyoxalase"/>
    <property type="match status" value="1"/>
</dbReference>
<evidence type="ECO:0000313" key="3">
    <source>
        <dbReference type="Proteomes" id="UP000001916"/>
    </source>
</evidence>
<dbReference type="OrthoDB" id="9804907at2"/>